<keyword evidence="7 8" id="KW-0472">Membrane</keyword>
<dbReference type="EMBL" id="LAZR01000793">
    <property type="protein sequence ID" value="KKN57698.1"/>
    <property type="molecule type" value="Genomic_DNA"/>
</dbReference>
<evidence type="ECO:0000313" key="9">
    <source>
        <dbReference type="EMBL" id="KKN57698.1"/>
    </source>
</evidence>
<dbReference type="Gene3D" id="1.20.1300.10">
    <property type="entry name" value="Fumarate reductase/succinate dehydrogenase, transmembrane subunit"/>
    <property type="match status" value="1"/>
</dbReference>
<dbReference type="InterPro" id="IPR014314">
    <property type="entry name" value="Succ_DH_cytb556"/>
</dbReference>
<evidence type="ECO:0000256" key="7">
    <source>
        <dbReference type="ARBA" id="ARBA00023136"/>
    </source>
</evidence>
<accession>A0A0F9UVM3</accession>
<dbReference type="Pfam" id="PF01127">
    <property type="entry name" value="Sdh_cyt"/>
    <property type="match status" value="1"/>
</dbReference>
<dbReference type="InterPro" id="IPR000701">
    <property type="entry name" value="SuccDH_FuR_B_TM-su"/>
</dbReference>
<feature type="transmembrane region" description="Helical" evidence="8">
    <location>
        <begin position="50"/>
        <end position="70"/>
    </location>
</feature>
<feature type="transmembrane region" description="Helical" evidence="8">
    <location>
        <begin position="77"/>
        <end position="98"/>
    </location>
</feature>
<keyword evidence="3 8" id="KW-0812">Transmembrane</keyword>
<feature type="transmembrane region" description="Helical" evidence="8">
    <location>
        <begin position="12"/>
        <end position="30"/>
    </location>
</feature>
<evidence type="ECO:0000256" key="3">
    <source>
        <dbReference type="ARBA" id="ARBA00022692"/>
    </source>
</evidence>
<keyword evidence="5 8" id="KW-1133">Transmembrane helix</keyword>
<comment type="subcellular location">
    <subcellularLocation>
        <location evidence="1">Membrane</location>
    </subcellularLocation>
</comment>
<evidence type="ECO:0000256" key="1">
    <source>
        <dbReference type="ARBA" id="ARBA00004370"/>
    </source>
</evidence>
<dbReference type="AlphaFoldDB" id="A0A0F9UVM3"/>
<gene>
    <name evidence="9" type="ORF">LCGC14_0559460</name>
</gene>
<keyword evidence="6" id="KW-0408">Iron</keyword>
<dbReference type="GO" id="GO:0046872">
    <property type="term" value="F:metal ion binding"/>
    <property type="evidence" value="ECO:0007669"/>
    <property type="project" value="UniProtKB-KW"/>
</dbReference>
<name>A0A0F9UVM3_9ZZZZ</name>
<reference evidence="9" key="1">
    <citation type="journal article" date="2015" name="Nature">
        <title>Complex archaea that bridge the gap between prokaryotes and eukaryotes.</title>
        <authorList>
            <person name="Spang A."/>
            <person name="Saw J.H."/>
            <person name="Jorgensen S.L."/>
            <person name="Zaremba-Niedzwiedzka K."/>
            <person name="Martijn J."/>
            <person name="Lind A.E."/>
            <person name="van Eijk R."/>
            <person name="Schleper C."/>
            <person name="Guy L."/>
            <person name="Ettema T.J."/>
        </authorList>
    </citation>
    <scope>NUCLEOTIDE SEQUENCE</scope>
</reference>
<dbReference type="SUPFAM" id="SSF81343">
    <property type="entry name" value="Fumarate reductase respiratory complex transmembrane subunits"/>
    <property type="match status" value="1"/>
</dbReference>
<proteinExistence type="predicted"/>
<evidence type="ECO:0000256" key="4">
    <source>
        <dbReference type="ARBA" id="ARBA00022723"/>
    </source>
</evidence>
<evidence type="ECO:0000256" key="6">
    <source>
        <dbReference type="ARBA" id="ARBA00023004"/>
    </source>
</evidence>
<dbReference type="InterPro" id="IPR034804">
    <property type="entry name" value="SQR/QFR_C/D"/>
</dbReference>
<dbReference type="GO" id="GO:0009055">
    <property type="term" value="F:electron transfer activity"/>
    <property type="evidence" value="ECO:0007669"/>
    <property type="project" value="InterPro"/>
</dbReference>
<evidence type="ECO:0000256" key="5">
    <source>
        <dbReference type="ARBA" id="ARBA00022989"/>
    </source>
</evidence>
<evidence type="ECO:0000256" key="8">
    <source>
        <dbReference type="SAM" id="Phobius"/>
    </source>
</evidence>
<evidence type="ECO:0000256" key="2">
    <source>
        <dbReference type="ARBA" id="ARBA00022617"/>
    </source>
</evidence>
<sequence>MFVWVFHRLSGLLLILLIGIKFLTSFFLMTKEQKPDWALVLHTNPFIDTLLIISVVFHAFYGLRTVAIDLGLRKEKLLFWVSTLLSLVLSGLLLALYFTRNY</sequence>
<keyword evidence="2" id="KW-0349">Heme</keyword>
<keyword evidence="4" id="KW-0479">Metal-binding</keyword>
<dbReference type="GO" id="GO:0016020">
    <property type="term" value="C:membrane"/>
    <property type="evidence" value="ECO:0007669"/>
    <property type="project" value="UniProtKB-SubCell"/>
</dbReference>
<evidence type="ECO:0008006" key="10">
    <source>
        <dbReference type="Google" id="ProtNLM"/>
    </source>
</evidence>
<dbReference type="PIRSF" id="PIRSF000178">
    <property type="entry name" value="SDH_cyt_b560"/>
    <property type="match status" value="1"/>
</dbReference>
<comment type="caution">
    <text evidence="9">The sequence shown here is derived from an EMBL/GenBank/DDBJ whole genome shotgun (WGS) entry which is preliminary data.</text>
</comment>
<organism evidence="9">
    <name type="scientific">marine sediment metagenome</name>
    <dbReference type="NCBI Taxonomy" id="412755"/>
    <lineage>
        <taxon>unclassified sequences</taxon>
        <taxon>metagenomes</taxon>
        <taxon>ecological metagenomes</taxon>
    </lineage>
</organism>
<dbReference type="GO" id="GO:0006099">
    <property type="term" value="P:tricarboxylic acid cycle"/>
    <property type="evidence" value="ECO:0007669"/>
    <property type="project" value="InterPro"/>
</dbReference>
<protein>
    <recommendedName>
        <fullName evidence="10">Succinate dehydrogenase cytochrome b556 subunit</fullName>
    </recommendedName>
</protein>